<evidence type="ECO:0000313" key="2">
    <source>
        <dbReference type="Proteomes" id="UP000076858"/>
    </source>
</evidence>
<name>A0A0P6A9V9_9CRUS</name>
<comment type="caution">
    <text evidence="1">The sequence shown here is derived from an EMBL/GenBank/DDBJ whole genome shotgun (WGS) entry which is preliminary data.</text>
</comment>
<evidence type="ECO:0000313" key="1">
    <source>
        <dbReference type="EMBL" id="KZR99877.1"/>
    </source>
</evidence>
<sequence>MGFFFFVNHLEDNMDSGISQSFKRPRLILSQKHAYRISWGNITKLNNSINQNFLNKIQTICRRLVE</sequence>
<gene>
    <name evidence="1" type="ORF">APZ42_004084</name>
</gene>
<dbReference type="Proteomes" id="UP000076858">
    <property type="component" value="Unassembled WGS sequence"/>
</dbReference>
<dbReference type="EMBL" id="LRGB01012390">
    <property type="protein sequence ID" value="KZR99877.1"/>
    <property type="molecule type" value="Genomic_DNA"/>
</dbReference>
<protein>
    <submittedName>
        <fullName evidence="1">Uncharacterized protein</fullName>
    </submittedName>
</protein>
<keyword evidence="2" id="KW-1185">Reference proteome</keyword>
<proteinExistence type="predicted"/>
<organism evidence="1 2">
    <name type="scientific">Daphnia magna</name>
    <dbReference type="NCBI Taxonomy" id="35525"/>
    <lineage>
        <taxon>Eukaryota</taxon>
        <taxon>Metazoa</taxon>
        <taxon>Ecdysozoa</taxon>
        <taxon>Arthropoda</taxon>
        <taxon>Crustacea</taxon>
        <taxon>Branchiopoda</taxon>
        <taxon>Diplostraca</taxon>
        <taxon>Cladocera</taxon>
        <taxon>Anomopoda</taxon>
        <taxon>Daphniidae</taxon>
        <taxon>Daphnia</taxon>
    </lineage>
</organism>
<accession>A0A0P6A9V9</accession>
<dbReference type="AlphaFoldDB" id="A0A0P6A9V9"/>
<reference evidence="1 2" key="1">
    <citation type="submission" date="2016-03" db="EMBL/GenBank/DDBJ databases">
        <title>EvidentialGene: Evidence-directed Construction of Genes on Genomes.</title>
        <authorList>
            <person name="Gilbert D.G."/>
            <person name="Choi J.-H."/>
            <person name="Mockaitis K."/>
            <person name="Colbourne J."/>
            <person name="Pfrender M."/>
        </authorList>
    </citation>
    <scope>NUCLEOTIDE SEQUENCE [LARGE SCALE GENOMIC DNA]</scope>
    <source>
        <strain evidence="1 2">Xinb3</strain>
        <tissue evidence="1">Complete organism</tissue>
    </source>
</reference>